<evidence type="ECO:0000313" key="3">
    <source>
        <dbReference type="Proteomes" id="UP001597351"/>
    </source>
</evidence>
<dbReference type="Gene3D" id="3.90.1720.10">
    <property type="entry name" value="endopeptidase domain like (from Nostoc punctiforme)"/>
    <property type="match status" value="1"/>
</dbReference>
<dbReference type="InterPro" id="IPR006311">
    <property type="entry name" value="TAT_signal"/>
</dbReference>
<sequence length="554" mass="59352">MTPAPRTSRRRAVLSAAALVLAFVGLLGASVLTPLPPAQAKPTERTESARTSSYLCTGYTGCAQAGYSHFGYKQASGEMYWRMYSGHNCTNYVAYRMIKNGMSTERPWDGTGMAYNWGKANRSITDDTPMVGAVAWWDAYDGVGSSGHVAYVQEVVSNRKIIISEDSWSGDFHWRTITKDGGGWPTGFVHFADRSVAMTEAPSVTGTPRIGQTLTADTGTWRSATTYAVQWLSAGTPITGATGTTLEVTKALHGTRISVRVTATASGYADGTATSARTPQVRRGLMETASAPTITGTPRVDEQLVLDRGSAAPTADSSTVEWYADGVLLEGATRNRLVLGQEQIGAQITARVVHRKDGYRALASVSEPTPVVEAGLFEVTEDFRLTGKLRVGHTLTVTPGTFAPAGATVSYTWLRGDEVIAGEDGPEHVLTGDDLGQQLSVRVGLTHPGYQDHTAVLPARRVVTTRPTLEVDALGMVRKAVVKLRLAAPGVEHLSGPASVRIDGRTVTGVVEDGRLRLVVRRLEPGRHAVRVRYDGTDVVEGVRARDAVRVTRG</sequence>
<gene>
    <name evidence="2" type="ORF">ACFSDE_01015</name>
</gene>
<feature type="domain" description="Peptidase C51" evidence="1">
    <location>
        <begin position="64"/>
        <end position="190"/>
    </location>
</feature>
<keyword evidence="3" id="KW-1185">Reference proteome</keyword>
<reference evidence="3" key="1">
    <citation type="journal article" date="2019" name="Int. J. Syst. Evol. Microbiol.">
        <title>The Global Catalogue of Microorganisms (GCM) 10K type strain sequencing project: providing services to taxonomists for standard genome sequencing and annotation.</title>
        <authorList>
            <consortium name="The Broad Institute Genomics Platform"/>
            <consortium name="The Broad Institute Genome Sequencing Center for Infectious Disease"/>
            <person name="Wu L."/>
            <person name="Ma J."/>
        </authorList>
    </citation>
    <scope>NUCLEOTIDE SEQUENCE [LARGE SCALE GENOMIC DNA]</scope>
    <source>
        <strain evidence="3">CGMCC 1.12477</strain>
    </source>
</reference>
<comment type="caution">
    <text evidence="2">The sequence shown here is derived from an EMBL/GenBank/DDBJ whole genome shotgun (WGS) entry which is preliminary data.</text>
</comment>
<dbReference type="Proteomes" id="UP001597351">
    <property type="component" value="Unassembled WGS sequence"/>
</dbReference>
<organism evidence="2 3">
    <name type="scientific">Nocardioides aestuarii</name>
    <dbReference type="NCBI Taxonomy" id="252231"/>
    <lineage>
        <taxon>Bacteria</taxon>
        <taxon>Bacillati</taxon>
        <taxon>Actinomycetota</taxon>
        <taxon>Actinomycetes</taxon>
        <taxon>Propionibacteriales</taxon>
        <taxon>Nocardioidaceae</taxon>
        <taxon>Nocardioides</taxon>
    </lineage>
</organism>
<dbReference type="EMBL" id="JBHUGD010000001">
    <property type="protein sequence ID" value="MFD1945356.1"/>
    <property type="molecule type" value="Genomic_DNA"/>
</dbReference>
<dbReference type="SUPFAM" id="SSF54001">
    <property type="entry name" value="Cysteine proteinases"/>
    <property type="match status" value="1"/>
</dbReference>
<dbReference type="Gene3D" id="2.60.40.2700">
    <property type="match status" value="3"/>
</dbReference>
<dbReference type="Pfam" id="PF05257">
    <property type="entry name" value="CHAP"/>
    <property type="match status" value="1"/>
</dbReference>
<evidence type="ECO:0000259" key="1">
    <source>
        <dbReference type="PROSITE" id="PS50911"/>
    </source>
</evidence>
<name>A0ABW4TK09_9ACTN</name>
<dbReference type="InterPro" id="IPR007921">
    <property type="entry name" value="CHAP_dom"/>
</dbReference>
<dbReference type="InterPro" id="IPR038765">
    <property type="entry name" value="Papain-like_cys_pep_sf"/>
</dbReference>
<evidence type="ECO:0000313" key="2">
    <source>
        <dbReference type="EMBL" id="MFD1945356.1"/>
    </source>
</evidence>
<dbReference type="PROSITE" id="PS50911">
    <property type="entry name" value="CHAP"/>
    <property type="match status" value="1"/>
</dbReference>
<dbReference type="PROSITE" id="PS51318">
    <property type="entry name" value="TAT"/>
    <property type="match status" value="1"/>
</dbReference>
<protein>
    <submittedName>
        <fullName evidence="2">CHAP domain-containing protein</fullName>
    </submittedName>
</protein>
<accession>A0ABW4TK09</accession>
<dbReference type="RefSeq" id="WP_343915753.1">
    <property type="nucleotide sequence ID" value="NZ_BAAAJT010000002.1"/>
</dbReference>
<proteinExistence type="predicted"/>